<feature type="coiled-coil region" evidence="1">
    <location>
        <begin position="36"/>
        <end position="74"/>
    </location>
</feature>
<comment type="caution">
    <text evidence="3">The sequence shown here is derived from an EMBL/GenBank/DDBJ whole genome shotgun (WGS) entry which is preliminary data.</text>
</comment>
<dbReference type="Proteomes" id="UP000604825">
    <property type="component" value="Unassembled WGS sequence"/>
</dbReference>
<dbReference type="InterPro" id="IPR022059">
    <property type="entry name" value="DUF3615"/>
</dbReference>
<gene>
    <name evidence="3" type="ORF">NCGR_LOCUS8235</name>
</gene>
<proteinExistence type="predicted"/>
<feature type="domain" description="DUF3615" evidence="2">
    <location>
        <begin position="108"/>
        <end position="199"/>
    </location>
</feature>
<evidence type="ECO:0000313" key="4">
    <source>
        <dbReference type="Proteomes" id="UP000604825"/>
    </source>
</evidence>
<dbReference type="AlphaFoldDB" id="A0A811MU36"/>
<dbReference type="EMBL" id="CAJGYO010000002">
    <property type="protein sequence ID" value="CAD6212446.1"/>
    <property type="molecule type" value="Genomic_DNA"/>
</dbReference>
<keyword evidence="4" id="KW-1185">Reference proteome</keyword>
<evidence type="ECO:0000256" key="1">
    <source>
        <dbReference type="SAM" id="Coils"/>
    </source>
</evidence>
<dbReference type="PANTHER" id="PTHR33326">
    <property type="entry name" value="OS05G0543800 PROTEIN"/>
    <property type="match status" value="1"/>
</dbReference>
<sequence>MEKENKVYDTSAHSWRFTESAPLPTGKWRFPKPVLDEKAKEEKARLSREEKQLLHEKLQRRQRVEEELQRRMKQFPPGKAPPDKQLRKEVIREDRLARAEERHVKNVQMALHVLNKRYPDRKYELGEITEKCTIFEYGSAYCHYNFTACSPTSDDLFCFAEVDANLENENDVYQCCTIGSGPDGYCMGCQNQRVAVTHPSRDMFIGGQESFGGFETDSKSDPDY</sequence>
<protein>
    <recommendedName>
        <fullName evidence="2">DUF3615 domain-containing protein</fullName>
    </recommendedName>
</protein>
<accession>A0A811MU36</accession>
<keyword evidence="1" id="KW-0175">Coiled coil</keyword>
<evidence type="ECO:0000313" key="3">
    <source>
        <dbReference type="EMBL" id="CAD6212446.1"/>
    </source>
</evidence>
<name>A0A811MU36_9POAL</name>
<organism evidence="3 4">
    <name type="scientific">Miscanthus lutarioriparius</name>
    <dbReference type="NCBI Taxonomy" id="422564"/>
    <lineage>
        <taxon>Eukaryota</taxon>
        <taxon>Viridiplantae</taxon>
        <taxon>Streptophyta</taxon>
        <taxon>Embryophyta</taxon>
        <taxon>Tracheophyta</taxon>
        <taxon>Spermatophyta</taxon>
        <taxon>Magnoliopsida</taxon>
        <taxon>Liliopsida</taxon>
        <taxon>Poales</taxon>
        <taxon>Poaceae</taxon>
        <taxon>PACMAD clade</taxon>
        <taxon>Panicoideae</taxon>
        <taxon>Andropogonodae</taxon>
        <taxon>Andropogoneae</taxon>
        <taxon>Saccharinae</taxon>
        <taxon>Miscanthus</taxon>
    </lineage>
</organism>
<dbReference type="OrthoDB" id="581604at2759"/>
<reference evidence="3" key="1">
    <citation type="submission" date="2020-10" db="EMBL/GenBank/DDBJ databases">
        <authorList>
            <person name="Han B."/>
            <person name="Lu T."/>
            <person name="Zhao Q."/>
            <person name="Huang X."/>
            <person name="Zhao Y."/>
        </authorList>
    </citation>
    <scope>NUCLEOTIDE SEQUENCE</scope>
</reference>
<dbReference type="PANTHER" id="PTHR33326:SF22">
    <property type="entry name" value="OS10G0372700 PROTEIN"/>
    <property type="match status" value="1"/>
</dbReference>
<evidence type="ECO:0000259" key="2">
    <source>
        <dbReference type="Pfam" id="PF12274"/>
    </source>
</evidence>
<dbReference type="Pfam" id="PF12274">
    <property type="entry name" value="DUF3615"/>
    <property type="match status" value="1"/>
</dbReference>